<dbReference type="EMBL" id="MDLC01000007">
    <property type="protein sequence ID" value="ODS24592.1"/>
    <property type="molecule type" value="Genomic_DNA"/>
</dbReference>
<organism evidence="1 2">
    <name type="scientific">Candidatus Endobugula sertula</name>
    <name type="common">Bugula neritina bacterial symbiont</name>
    <dbReference type="NCBI Taxonomy" id="62101"/>
    <lineage>
        <taxon>Bacteria</taxon>
        <taxon>Pseudomonadati</taxon>
        <taxon>Pseudomonadota</taxon>
        <taxon>Gammaproteobacteria</taxon>
        <taxon>Cellvibrionales</taxon>
        <taxon>Cellvibrionaceae</taxon>
        <taxon>Candidatus Endobugula</taxon>
    </lineage>
</organism>
<dbReference type="Proteomes" id="UP000242502">
    <property type="component" value="Unassembled WGS sequence"/>
</dbReference>
<dbReference type="AlphaFoldDB" id="A0A1D2QSM6"/>
<evidence type="ECO:0000313" key="2">
    <source>
        <dbReference type="Proteomes" id="UP000242502"/>
    </source>
</evidence>
<dbReference type="InterPro" id="IPR019231">
    <property type="entry name" value="DUF2170"/>
</dbReference>
<accession>A0A1D2QSM6</accession>
<dbReference type="STRING" id="62101.AB835_03150"/>
<gene>
    <name evidence="1" type="ORF">AB835_03150</name>
</gene>
<evidence type="ECO:0008006" key="3">
    <source>
        <dbReference type="Google" id="ProtNLM"/>
    </source>
</evidence>
<reference evidence="1 2" key="1">
    <citation type="journal article" date="2016" name="Appl. Environ. Microbiol.">
        <title>Lack of Overt Genome Reduction in the Bryostatin-Producing Bryozoan Symbiont "Candidatus Endobugula sertula".</title>
        <authorList>
            <person name="Miller I.J."/>
            <person name="Vanee N."/>
            <person name="Fong S.S."/>
            <person name="Lim-Fong G.E."/>
            <person name="Kwan J.C."/>
        </authorList>
    </citation>
    <scope>NUCLEOTIDE SEQUENCE [LARGE SCALE GENOMIC DNA]</scope>
    <source>
        <strain evidence="1">AB1-4</strain>
    </source>
</reference>
<protein>
    <recommendedName>
        <fullName evidence="3">DUF2170 domain-containing protein</fullName>
    </recommendedName>
</protein>
<comment type="caution">
    <text evidence="1">The sequence shown here is derived from an EMBL/GenBank/DDBJ whole genome shotgun (WGS) entry which is preliminary data.</text>
</comment>
<dbReference type="Pfam" id="PF09938">
    <property type="entry name" value="DUF2170"/>
    <property type="match status" value="1"/>
</dbReference>
<name>A0A1D2QSM6_9GAMM</name>
<proteinExistence type="predicted"/>
<evidence type="ECO:0000313" key="1">
    <source>
        <dbReference type="EMBL" id="ODS24592.1"/>
    </source>
</evidence>
<sequence>MNLQDLSLHFSDFNLEGYSFDCQLIAGEVDVLQVMIEGFEEVPIYISTTDTQILCIAYLWSESEVAKDTRTEMLEAMLDMNIPMPLSSFSRIQDQYAVFGALATNSRLEDIAHEVITLGENAVEVLSMMSGFLK</sequence>